<evidence type="ECO:0000313" key="3">
    <source>
        <dbReference type="Proteomes" id="UP000265801"/>
    </source>
</evidence>
<proteinExistence type="predicted"/>
<dbReference type="Gene3D" id="3.40.50.150">
    <property type="entry name" value="Vaccinia Virus protein VP39"/>
    <property type="match status" value="1"/>
</dbReference>
<name>A0A3A1QM92_9BACI</name>
<sequence length="310" mass="35001">MRYIYNYAWDKNERSLCKMEMRALFGKESNSSILESPLKVDPSRSPFIRERIEVLCEGETLNGLAGKVRELPAPESAFKVIYVKDPIFIKEDRTGFEERRKAEREIGMNIKGKADLHHPKILYGIKNMNGRWIFGKYVKNEAIWLKHQQKPNSYSTALSTRVARAVVNIAAPDPAEKKVIDPCCGIGTVLVEALSMGIDIVGSDINPLIIPGAKENIKHFNLQGQAEVRDIRCVKGSYDAAIIDLPYNLCSVITPSEQLEMLQSARRFTKRLVIVTVEDVDSVIEQAGFRISDRCVVTKGNFRREVILCV</sequence>
<dbReference type="OrthoDB" id="9791556at2"/>
<dbReference type="PANTHER" id="PTHR14911:SF13">
    <property type="entry name" value="TRNA (GUANINE(6)-N2)-METHYLTRANSFERASE THUMP3"/>
    <property type="match status" value="1"/>
</dbReference>
<accession>A0A3A1QM92</accession>
<reference evidence="2 3" key="1">
    <citation type="submission" date="2018-09" db="EMBL/GenBank/DDBJ databases">
        <title>Bacillus saliacetes sp. nov., isolated from Thai shrimp paste (Ka-pi).</title>
        <authorList>
            <person name="Daroonpunt R."/>
            <person name="Tanasupawat S."/>
            <person name="Yiamsombut S."/>
        </authorList>
    </citation>
    <scope>NUCLEOTIDE SEQUENCE [LARGE SCALE GENOMIC DNA]</scope>
    <source>
        <strain evidence="2 3">SKP7-4</strain>
    </source>
</reference>
<dbReference type="RefSeq" id="WP_119549589.1">
    <property type="nucleotide sequence ID" value="NZ_QXIR01000051.1"/>
</dbReference>
<dbReference type="PANTHER" id="PTHR14911">
    <property type="entry name" value="THUMP DOMAIN-CONTAINING"/>
    <property type="match status" value="1"/>
</dbReference>
<dbReference type="InterPro" id="IPR000241">
    <property type="entry name" value="RlmKL-like_Mtase"/>
</dbReference>
<evidence type="ECO:0000259" key="1">
    <source>
        <dbReference type="Pfam" id="PF01170"/>
    </source>
</evidence>
<dbReference type="InterPro" id="IPR029063">
    <property type="entry name" value="SAM-dependent_MTases_sf"/>
</dbReference>
<keyword evidence="2" id="KW-0808">Transferase</keyword>
<keyword evidence="3" id="KW-1185">Reference proteome</keyword>
<dbReference type="AlphaFoldDB" id="A0A3A1QM92"/>
<feature type="domain" description="Ribosomal RNA large subunit methyltransferase K/L-like methyltransferase" evidence="1">
    <location>
        <begin position="151"/>
        <end position="249"/>
    </location>
</feature>
<gene>
    <name evidence="2" type="ORF">D3H55_22640</name>
</gene>
<dbReference type="GO" id="GO:0030488">
    <property type="term" value="P:tRNA methylation"/>
    <property type="evidence" value="ECO:0007669"/>
    <property type="project" value="TreeGrafter"/>
</dbReference>
<protein>
    <submittedName>
        <fullName evidence="2">RNA methyltransferase</fullName>
    </submittedName>
</protein>
<dbReference type="Pfam" id="PF01170">
    <property type="entry name" value="UPF0020"/>
    <property type="match status" value="1"/>
</dbReference>
<dbReference type="CDD" id="cd02440">
    <property type="entry name" value="AdoMet_MTases"/>
    <property type="match status" value="1"/>
</dbReference>
<dbReference type="SUPFAM" id="SSF53335">
    <property type="entry name" value="S-adenosyl-L-methionine-dependent methyltransferases"/>
    <property type="match status" value="1"/>
</dbReference>
<organism evidence="2 3">
    <name type="scientific">Bacillus salacetis</name>
    <dbReference type="NCBI Taxonomy" id="2315464"/>
    <lineage>
        <taxon>Bacteria</taxon>
        <taxon>Bacillati</taxon>
        <taxon>Bacillota</taxon>
        <taxon>Bacilli</taxon>
        <taxon>Bacillales</taxon>
        <taxon>Bacillaceae</taxon>
        <taxon>Bacillus</taxon>
    </lineage>
</organism>
<dbReference type="Proteomes" id="UP000265801">
    <property type="component" value="Unassembled WGS sequence"/>
</dbReference>
<keyword evidence="2" id="KW-0489">Methyltransferase</keyword>
<evidence type="ECO:0000313" key="2">
    <source>
        <dbReference type="EMBL" id="RIW27810.1"/>
    </source>
</evidence>
<dbReference type="GO" id="GO:0016423">
    <property type="term" value="F:tRNA (guanine) methyltransferase activity"/>
    <property type="evidence" value="ECO:0007669"/>
    <property type="project" value="TreeGrafter"/>
</dbReference>
<comment type="caution">
    <text evidence="2">The sequence shown here is derived from an EMBL/GenBank/DDBJ whole genome shotgun (WGS) entry which is preliminary data.</text>
</comment>
<dbReference type="EMBL" id="QXIR01000051">
    <property type="protein sequence ID" value="RIW27810.1"/>
    <property type="molecule type" value="Genomic_DNA"/>
</dbReference>